<proteinExistence type="predicted"/>
<dbReference type="Pfam" id="PF13490">
    <property type="entry name" value="zf-HC2"/>
    <property type="match status" value="1"/>
</dbReference>
<accession>A0A7H0SML2</accession>
<sequence length="83" mass="9860">MNQDCGCNDYTESLWELLDAGRSESECQRLREHIQQCPECYAQLLTEEQVRELVRRCCCTPAPVELRQRISMQIRVTRISRRQ</sequence>
<dbReference type="RefSeq" id="WP_187975240.1">
    <property type="nucleotide sequence ID" value="NZ_CP046884.1"/>
</dbReference>
<dbReference type="KEGG" id="cpoy:GP475_03320"/>
<reference evidence="1 2" key="1">
    <citation type="submission" date="2019-12" db="EMBL/GenBank/DDBJ databases">
        <title>Corynebacterium sp. nov., isolated from feces of the Anser Albifrons in China.</title>
        <authorList>
            <person name="Liu Q."/>
        </authorList>
    </citation>
    <scope>NUCLEOTIDE SEQUENCE [LARGE SCALE GENOMIC DNA]</scope>
    <source>
        <strain evidence="1 2">4H37-19</strain>
    </source>
</reference>
<dbReference type="AlphaFoldDB" id="A0A7H0SML2"/>
<organism evidence="1 2">
    <name type="scientific">Corynebacterium poyangense</name>
    <dbReference type="NCBI Taxonomy" id="2684405"/>
    <lineage>
        <taxon>Bacteria</taxon>
        <taxon>Bacillati</taxon>
        <taxon>Actinomycetota</taxon>
        <taxon>Actinomycetes</taxon>
        <taxon>Mycobacteriales</taxon>
        <taxon>Corynebacteriaceae</taxon>
        <taxon>Corynebacterium</taxon>
    </lineage>
</organism>
<gene>
    <name evidence="1" type="primary">rsrA</name>
    <name evidence="1" type="ORF">GP475_03320</name>
</gene>
<evidence type="ECO:0000313" key="2">
    <source>
        <dbReference type="Proteomes" id="UP000516320"/>
    </source>
</evidence>
<protein>
    <submittedName>
        <fullName evidence="1">Mycothiol system anti-sigma-R factor</fullName>
    </submittedName>
</protein>
<dbReference type="EMBL" id="CP046884">
    <property type="protein sequence ID" value="QNQ89787.1"/>
    <property type="molecule type" value="Genomic_DNA"/>
</dbReference>
<dbReference type="InterPro" id="IPR024020">
    <property type="entry name" value="Anit_sigma_mycothiol_RsrA"/>
</dbReference>
<dbReference type="NCBIfam" id="TIGR03988">
    <property type="entry name" value="antisig_RsrA"/>
    <property type="match status" value="1"/>
</dbReference>
<dbReference type="InterPro" id="IPR027383">
    <property type="entry name" value="Znf_put"/>
</dbReference>
<keyword evidence="2" id="KW-1185">Reference proteome</keyword>
<dbReference type="Proteomes" id="UP000516320">
    <property type="component" value="Chromosome"/>
</dbReference>
<evidence type="ECO:0000313" key="1">
    <source>
        <dbReference type="EMBL" id="QNQ89787.1"/>
    </source>
</evidence>
<name>A0A7H0SML2_9CORY</name>